<dbReference type="GO" id="GO:0017004">
    <property type="term" value="P:cytochrome complex assembly"/>
    <property type="evidence" value="ECO:0007669"/>
    <property type="project" value="UniProtKB-UniRule"/>
</dbReference>
<dbReference type="InterPro" id="IPR028250">
    <property type="entry name" value="DsbDN"/>
</dbReference>
<keyword evidence="4 18" id="KW-1003">Cell membrane</keyword>
<dbReference type="InterPro" id="IPR036249">
    <property type="entry name" value="Thioredoxin-like_sf"/>
</dbReference>
<evidence type="ECO:0000256" key="8">
    <source>
        <dbReference type="ARBA" id="ARBA00022748"/>
    </source>
</evidence>
<dbReference type="Gene3D" id="2.60.40.1250">
    <property type="entry name" value="Thiol:disulfide interchange protein DsbD, N-terminal domain"/>
    <property type="match status" value="2"/>
</dbReference>
<dbReference type="Pfam" id="PF02683">
    <property type="entry name" value="DsbD_TM"/>
    <property type="match status" value="1"/>
</dbReference>
<feature type="signal peptide" evidence="18">
    <location>
        <begin position="1"/>
        <end position="32"/>
    </location>
</feature>
<comment type="similarity">
    <text evidence="2 18">Belongs to the thioredoxin family. DsbD subfamily.</text>
</comment>
<organism evidence="21 22">
    <name type="scientific">Agrilutibacter solisilvae</name>
    <dbReference type="NCBI Taxonomy" id="2763317"/>
    <lineage>
        <taxon>Bacteria</taxon>
        <taxon>Pseudomonadati</taxon>
        <taxon>Pseudomonadota</taxon>
        <taxon>Gammaproteobacteria</taxon>
        <taxon>Lysobacterales</taxon>
        <taxon>Lysobacteraceae</taxon>
        <taxon>Agrilutibacter</taxon>
    </lineage>
</organism>
<feature type="disulfide bond" description="Redox-active" evidence="18">
    <location>
        <begin position="429"/>
        <end position="551"/>
    </location>
</feature>
<dbReference type="CDD" id="cd02953">
    <property type="entry name" value="DsbDgamma"/>
    <property type="match status" value="1"/>
</dbReference>
<evidence type="ECO:0000256" key="18">
    <source>
        <dbReference type="HAMAP-Rule" id="MF_00399"/>
    </source>
</evidence>
<keyword evidence="22" id="KW-1185">Reference proteome</keyword>
<feature type="domain" description="Thioredoxin" evidence="20">
    <location>
        <begin position="683"/>
        <end position="825"/>
    </location>
</feature>
<dbReference type="GO" id="GO:0005886">
    <property type="term" value="C:plasma membrane"/>
    <property type="evidence" value="ECO:0007669"/>
    <property type="project" value="UniProtKB-SubCell"/>
</dbReference>
<dbReference type="InterPro" id="IPR036929">
    <property type="entry name" value="DsbDN_sf"/>
</dbReference>
<evidence type="ECO:0000256" key="14">
    <source>
        <dbReference type="ARBA" id="ARBA00023157"/>
    </source>
</evidence>
<keyword evidence="9 18" id="KW-0249">Electron transport</keyword>
<keyword evidence="15 18" id="KW-0676">Redox-active center</keyword>
<comment type="catalytic activity">
    <reaction evidence="17 18">
        <text>[protein]-dithiol + NADP(+) = [protein]-disulfide + NADPH + H(+)</text>
        <dbReference type="Rhea" id="RHEA:18753"/>
        <dbReference type="Rhea" id="RHEA-COMP:10593"/>
        <dbReference type="Rhea" id="RHEA-COMP:10594"/>
        <dbReference type="ChEBI" id="CHEBI:15378"/>
        <dbReference type="ChEBI" id="CHEBI:29950"/>
        <dbReference type="ChEBI" id="CHEBI:50058"/>
        <dbReference type="ChEBI" id="CHEBI:57783"/>
        <dbReference type="ChEBI" id="CHEBI:58349"/>
        <dbReference type="EC" id="1.8.1.8"/>
    </reaction>
</comment>
<evidence type="ECO:0000256" key="12">
    <source>
        <dbReference type="ARBA" id="ARBA00023027"/>
    </source>
</evidence>
<feature type="disulfide bond" description="Redox-active" evidence="18">
    <location>
        <begin position="135"/>
        <end position="141"/>
    </location>
</feature>
<dbReference type="SUPFAM" id="SSF74863">
    <property type="entry name" value="Thiol:disulfide interchange protein DsbD, N-terminal domain (DsbD-alpha)"/>
    <property type="match status" value="2"/>
</dbReference>
<feature type="transmembrane region" description="Helical" evidence="18">
    <location>
        <begin position="570"/>
        <end position="595"/>
    </location>
</feature>
<dbReference type="InterPro" id="IPR013766">
    <property type="entry name" value="Thioredoxin_domain"/>
</dbReference>
<feature type="transmembrane region" description="Helical" evidence="18">
    <location>
        <begin position="631"/>
        <end position="652"/>
    </location>
</feature>
<dbReference type="PANTHER" id="PTHR32234">
    <property type="entry name" value="THIOL:DISULFIDE INTERCHANGE PROTEIN DSBD"/>
    <property type="match status" value="1"/>
</dbReference>
<proteinExistence type="inferred from homology"/>
<keyword evidence="10 18" id="KW-1133">Transmembrane helix</keyword>
<feature type="transmembrane region" description="Helical" evidence="18">
    <location>
        <begin position="490"/>
        <end position="512"/>
    </location>
</feature>
<dbReference type="NCBIfam" id="NF001419">
    <property type="entry name" value="PRK00293.1"/>
    <property type="match status" value="1"/>
</dbReference>
<evidence type="ECO:0000259" key="20">
    <source>
        <dbReference type="PROSITE" id="PS51352"/>
    </source>
</evidence>
<accession>A0A974Y691</accession>
<dbReference type="Gene3D" id="3.40.30.10">
    <property type="entry name" value="Glutaredoxin"/>
    <property type="match status" value="1"/>
</dbReference>
<keyword evidence="8 18" id="KW-0201">Cytochrome c-type biogenesis</keyword>
<dbReference type="PROSITE" id="PS00194">
    <property type="entry name" value="THIOREDOXIN_1"/>
    <property type="match status" value="1"/>
</dbReference>
<dbReference type="KEGG" id="lsf:I8J32_006310"/>
<comment type="function">
    <text evidence="18">Required to facilitate the formation of correct disulfide bonds in some periplasmic proteins and for the assembly of the periplasmic c-type cytochromes. Acts by transferring electrons from cytoplasmic thioredoxin to the periplasm. This transfer involves a cascade of disulfide bond formation and reduction steps.</text>
</comment>
<evidence type="ECO:0000256" key="7">
    <source>
        <dbReference type="ARBA" id="ARBA00022729"/>
    </source>
</evidence>
<keyword evidence="12 18" id="KW-0520">NAD</keyword>
<name>A0A974Y691_9GAMM</name>
<keyword evidence="3 18" id="KW-0813">Transport</keyword>
<evidence type="ECO:0000256" key="4">
    <source>
        <dbReference type="ARBA" id="ARBA00022475"/>
    </source>
</evidence>
<feature type="transmembrane region" description="Helical" evidence="18">
    <location>
        <begin position="664"/>
        <end position="685"/>
    </location>
</feature>
<comment type="subcellular location">
    <subcellularLocation>
        <location evidence="1 18">Cell inner membrane</location>
        <topology evidence="1 18">Multi-pass membrane protein</topology>
    </subcellularLocation>
</comment>
<dbReference type="GO" id="GO:0045454">
    <property type="term" value="P:cell redox homeostasis"/>
    <property type="evidence" value="ECO:0007669"/>
    <property type="project" value="TreeGrafter"/>
</dbReference>
<keyword evidence="7 18" id="KW-0732">Signal</keyword>
<feature type="transmembrane region" description="Helical" evidence="18">
    <location>
        <begin position="454"/>
        <end position="478"/>
    </location>
</feature>
<dbReference type="InterPro" id="IPR017937">
    <property type="entry name" value="Thioredoxin_CS"/>
</dbReference>
<evidence type="ECO:0000256" key="2">
    <source>
        <dbReference type="ARBA" id="ARBA00007241"/>
    </source>
</evidence>
<evidence type="ECO:0000256" key="10">
    <source>
        <dbReference type="ARBA" id="ARBA00022989"/>
    </source>
</evidence>
<evidence type="ECO:0000256" key="1">
    <source>
        <dbReference type="ARBA" id="ARBA00004429"/>
    </source>
</evidence>
<reference evidence="21 22" key="1">
    <citation type="submission" date="2021-03" db="EMBL/GenBank/DDBJ databases">
        <title>Lysobacter sp. nov. isolated from soil of gangwondo yeongwol, south Korea.</title>
        <authorList>
            <person name="Kim K.R."/>
            <person name="Kim K.H."/>
            <person name="Jeon C.O."/>
        </authorList>
    </citation>
    <scope>NUCLEOTIDE SEQUENCE [LARGE SCALE GENOMIC DNA]</scope>
    <source>
        <strain evidence="21 22">R19</strain>
    </source>
</reference>
<evidence type="ECO:0000256" key="6">
    <source>
        <dbReference type="ARBA" id="ARBA00022692"/>
    </source>
</evidence>
<dbReference type="InterPro" id="IPR003834">
    <property type="entry name" value="Cyt_c_assmbl_TM_dom"/>
</dbReference>
<feature type="region of interest" description="Disordered" evidence="19">
    <location>
        <begin position="329"/>
        <end position="393"/>
    </location>
</feature>
<evidence type="ECO:0000256" key="11">
    <source>
        <dbReference type="ARBA" id="ARBA00023002"/>
    </source>
</evidence>
<evidence type="ECO:0000256" key="19">
    <source>
        <dbReference type="SAM" id="MobiDB-lite"/>
    </source>
</evidence>
<dbReference type="GO" id="GO:0047134">
    <property type="term" value="F:protein-disulfide reductase [NAD(P)H] activity"/>
    <property type="evidence" value="ECO:0007669"/>
    <property type="project" value="UniProtKB-UniRule"/>
</dbReference>
<feature type="chain" id="PRO_5038203783" description="Thiol:disulfide interchange protein DsbD" evidence="18">
    <location>
        <begin position="33"/>
        <end position="829"/>
    </location>
</feature>
<dbReference type="EC" id="1.8.1.8" evidence="18"/>
<keyword evidence="6 18" id="KW-0812">Transmembrane</keyword>
<evidence type="ECO:0000313" key="22">
    <source>
        <dbReference type="Proteomes" id="UP000639274"/>
    </source>
</evidence>
<dbReference type="AlphaFoldDB" id="A0A974Y691"/>
<dbReference type="Pfam" id="PF13899">
    <property type="entry name" value="Thioredoxin_7"/>
    <property type="match status" value="1"/>
</dbReference>
<dbReference type="PROSITE" id="PS51352">
    <property type="entry name" value="THIOREDOXIN_2"/>
    <property type="match status" value="1"/>
</dbReference>
<evidence type="ECO:0000256" key="15">
    <source>
        <dbReference type="ARBA" id="ARBA00023284"/>
    </source>
</evidence>
<feature type="transmembrane region" description="Helical" evidence="18">
    <location>
        <begin position="607"/>
        <end position="625"/>
    </location>
</feature>
<dbReference type="Proteomes" id="UP000639274">
    <property type="component" value="Chromosome"/>
</dbReference>
<dbReference type="PANTHER" id="PTHR32234:SF0">
    <property type="entry name" value="THIOL:DISULFIDE INTERCHANGE PROTEIN DSBD"/>
    <property type="match status" value="1"/>
</dbReference>
<keyword evidence="13 18" id="KW-0472">Membrane</keyword>
<gene>
    <name evidence="18 21" type="primary">dsbD</name>
    <name evidence="21" type="ORF">I8J32_006310</name>
</gene>
<evidence type="ECO:0000256" key="3">
    <source>
        <dbReference type="ARBA" id="ARBA00022448"/>
    </source>
</evidence>
<dbReference type="RefSeq" id="WP_207526828.1">
    <property type="nucleotide sequence ID" value="NZ_CP071518.1"/>
</dbReference>
<evidence type="ECO:0000256" key="9">
    <source>
        <dbReference type="ARBA" id="ARBA00022982"/>
    </source>
</evidence>
<dbReference type="Pfam" id="PF11412">
    <property type="entry name" value="DsbD_N"/>
    <property type="match status" value="2"/>
</dbReference>
<feature type="transmembrane region" description="Helical" evidence="18">
    <location>
        <begin position="411"/>
        <end position="434"/>
    </location>
</feature>
<dbReference type="SUPFAM" id="SSF52833">
    <property type="entry name" value="Thioredoxin-like"/>
    <property type="match status" value="1"/>
</dbReference>
<feature type="disulfide bond" description="Redox-active" evidence="18">
    <location>
        <begin position="741"/>
        <end position="744"/>
    </location>
</feature>
<sequence precursor="true">MPVSSTSGRRLSAAFAFVLSACSLLLPTPARAGSCTDDQDLMAVEEAFVLQASAPSDGAIRLAWKVAPGCYLYRHQIKVQAEKGFDAQALQLPAGEVHQDEFFGRVETYRNELVAMLPGKATGATATLRVRYQGCADAGICYPPQTRTLTVPLAGAAAAADSPAFPNLFGRASGPPVGRGLLPPAGPGAVDAAPLPPEQAFGFEAIVGDGNTLLLRFSPAPGYYLYRDKTSLKLDAAAAKAGITAGRAPWPRGAAHRDEHFGQVVVYFQPIELPLPLVRTGTGAARVTLTANFEGCQTDGICYPPMTRTVALSLPAGTLTAAAGSAAAELPGGTASVESTSVESTSVEGTPVDGTSGSGTSIAATTPSAASASTTSAAPNAGGQMSSPAEAPPALAEDSRLAAELAGKHPLWTLLVFFAMGLGLSFTPCVYPMIPILSGLIAGHGPGLGAGRALAMSFVYVLANALVFTAAGVIAGLLGANLQVIFQKPWVIVLFAALFAALAMSSFGLYELQMPNALRARLGEVSDRQRGGSWLGVATMGALSALIVGPCVAPPLAAAVLYIGQTQDPVLGGAALLLLGLGMGVPLLFFGVAVGKGMPTSGPWMVAVQRVFGFVFLGVAVWMLSRILPGAISLALWGALLLGAAAMLGLMVARPGARDGARTVGWVVVAMLAIAGTAQFAGALAGSHDPLQPLAGLKRGSAPPRALAFTPIKSSADLDRELAQAAAVGQPVLLDFYADWCVACKEMERDTFPVPAVRDALAGFRLLKADVTANDATDQALMKRLGIHGPPATLYFVEGRERRELRLFGFEPADKFVERAGRVSGAAPP</sequence>
<protein>
    <recommendedName>
        <fullName evidence="18">Thiol:disulfide interchange protein DsbD</fullName>
        <ecNumber evidence="18">1.8.1.8</ecNumber>
    </recommendedName>
    <alternativeName>
        <fullName evidence="18">Protein-disulfide reductase</fullName>
        <shortName evidence="18">Disulfide reductase</shortName>
    </alternativeName>
</protein>
<evidence type="ECO:0000256" key="5">
    <source>
        <dbReference type="ARBA" id="ARBA00022519"/>
    </source>
</evidence>
<evidence type="ECO:0000256" key="17">
    <source>
        <dbReference type="ARBA" id="ARBA00047804"/>
    </source>
</evidence>
<evidence type="ECO:0000256" key="13">
    <source>
        <dbReference type="ARBA" id="ARBA00023136"/>
    </source>
</evidence>
<evidence type="ECO:0000313" key="21">
    <source>
        <dbReference type="EMBL" id="QSX79471.1"/>
    </source>
</evidence>
<evidence type="ECO:0000256" key="16">
    <source>
        <dbReference type="ARBA" id="ARBA00047388"/>
    </source>
</evidence>
<dbReference type="EMBL" id="CP071518">
    <property type="protein sequence ID" value="QSX79471.1"/>
    <property type="molecule type" value="Genomic_DNA"/>
</dbReference>
<dbReference type="HAMAP" id="MF_00399">
    <property type="entry name" value="DbsD"/>
    <property type="match status" value="1"/>
</dbReference>
<keyword evidence="11 18" id="KW-0560">Oxidoreductase</keyword>
<dbReference type="InterPro" id="IPR035671">
    <property type="entry name" value="DsbD_gamma"/>
</dbReference>
<dbReference type="GO" id="GO:0009055">
    <property type="term" value="F:electron transfer activity"/>
    <property type="evidence" value="ECO:0007669"/>
    <property type="project" value="UniProtKB-UniRule"/>
</dbReference>
<comment type="catalytic activity">
    <reaction evidence="16 18">
        <text>[protein]-dithiol + NAD(+) = [protein]-disulfide + NADH + H(+)</text>
        <dbReference type="Rhea" id="RHEA:18749"/>
        <dbReference type="Rhea" id="RHEA-COMP:10593"/>
        <dbReference type="Rhea" id="RHEA-COMP:10594"/>
        <dbReference type="ChEBI" id="CHEBI:15378"/>
        <dbReference type="ChEBI" id="CHEBI:29950"/>
        <dbReference type="ChEBI" id="CHEBI:50058"/>
        <dbReference type="ChEBI" id="CHEBI:57540"/>
        <dbReference type="ChEBI" id="CHEBI:57945"/>
        <dbReference type="EC" id="1.8.1.8"/>
    </reaction>
</comment>
<dbReference type="InterPro" id="IPR022910">
    <property type="entry name" value="Thiol_diS_interchange_DbsD"/>
</dbReference>
<feature type="transmembrane region" description="Helical" evidence="18">
    <location>
        <begin position="533"/>
        <end position="564"/>
    </location>
</feature>
<keyword evidence="5 18" id="KW-0997">Cell inner membrane</keyword>
<keyword evidence="14 18" id="KW-1015">Disulfide bond</keyword>